<gene>
    <name evidence="1" type="ORF">RPERSI_LOCUS8661</name>
</gene>
<comment type="caution">
    <text evidence="1">The sequence shown here is derived from an EMBL/GenBank/DDBJ whole genome shotgun (WGS) entry which is preliminary data.</text>
</comment>
<sequence length="121" mass="14458">SSFLGFILQHREIIATSIVESYMVEYKKEDEIEEWVKWQAKEARKNWLEDLNSKLTSELEEVEDVNSTLHSELEKAYSELKKVVDVHLILYSKLEKLKDEKREIESEKRITKEECILVRRS</sequence>
<evidence type="ECO:0000313" key="1">
    <source>
        <dbReference type="EMBL" id="CAG8670637.1"/>
    </source>
</evidence>
<accession>A0ACA9NR82</accession>
<organism evidence="1 2">
    <name type="scientific">Racocetra persica</name>
    <dbReference type="NCBI Taxonomy" id="160502"/>
    <lineage>
        <taxon>Eukaryota</taxon>
        <taxon>Fungi</taxon>
        <taxon>Fungi incertae sedis</taxon>
        <taxon>Mucoromycota</taxon>
        <taxon>Glomeromycotina</taxon>
        <taxon>Glomeromycetes</taxon>
        <taxon>Diversisporales</taxon>
        <taxon>Gigasporaceae</taxon>
        <taxon>Racocetra</taxon>
    </lineage>
</organism>
<dbReference type="Proteomes" id="UP000789920">
    <property type="component" value="Unassembled WGS sequence"/>
</dbReference>
<evidence type="ECO:0000313" key="2">
    <source>
        <dbReference type="Proteomes" id="UP000789920"/>
    </source>
</evidence>
<protein>
    <submittedName>
        <fullName evidence="1">7881_t:CDS:1</fullName>
    </submittedName>
</protein>
<name>A0ACA9NR82_9GLOM</name>
<proteinExistence type="predicted"/>
<feature type="non-terminal residue" evidence="1">
    <location>
        <position position="1"/>
    </location>
</feature>
<keyword evidence="2" id="KW-1185">Reference proteome</keyword>
<dbReference type="EMBL" id="CAJVQC010015814">
    <property type="protein sequence ID" value="CAG8670637.1"/>
    <property type="molecule type" value="Genomic_DNA"/>
</dbReference>
<reference evidence="1" key="1">
    <citation type="submission" date="2021-06" db="EMBL/GenBank/DDBJ databases">
        <authorList>
            <person name="Kallberg Y."/>
            <person name="Tangrot J."/>
            <person name="Rosling A."/>
        </authorList>
    </citation>
    <scope>NUCLEOTIDE SEQUENCE</scope>
    <source>
        <strain evidence="1">MA461A</strain>
    </source>
</reference>